<gene>
    <name evidence="1" type="ORF">LVJ82_04880</name>
</gene>
<sequence length="301" mass="34147">MSFNQLSYDYAYLTVTGTGVANSWLSPATCAQLEQAIAEHPILQQHKGFQHLFETRTAGAAVHGDSGPHASQDYLMFNFGRHIHSEDDALHIWLQLLQQHLQAELRAPEFNIILHIVIHGWNFQDADFYLAGPCLQALRGLGAGVQVSGHCFDDGHDFPYSDDRLLETAYASQLSQIHSHVCALRIEVDGVEAVSHADERVAKLPLPVHDVSIFQNTLYVEIGRRQTDTDVTAVWRLLWQDLYRHREALQTWQQATQASYQVWLTGFVPRHYRLDFSAAELDLLASLQCELDGDVYFDTEY</sequence>
<dbReference type="RefSeq" id="WP_058355797.1">
    <property type="nucleotide sequence ID" value="NZ_CABKVG010000008.1"/>
</dbReference>
<proteinExistence type="predicted"/>
<name>A0ABY4E4T9_9NEIS</name>
<evidence type="ECO:0000313" key="2">
    <source>
        <dbReference type="Proteomes" id="UP000832011"/>
    </source>
</evidence>
<organism evidence="1 2">
    <name type="scientific">Vitreoscilla massiliensis</name>
    <dbReference type="NCBI Taxonomy" id="1689272"/>
    <lineage>
        <taxon>Bacteria</taxon>
        <taxon>Pseudomonadati</taxon>
        <taxon>Pseudomonadota</taxon>
        <taxon>Betaproteobacteria</taxon>
        <taxon>Neisseriales</taxon>
        <taxon>Neisseriaceae</taxon>
        <taxon>Vitreoscilla</taxon>
    </lineage>
</organism>
<dbReference type="EMBL" id="CP091511">
    <property type="protein sequence ID" value="UOO90319.1"/>
    <property type="molecule type" value="Genomic_DNA"/>
</dbReference>
<accession>A0ABY4E4T9</accession>
<dbReference type="Proteomes" id="UP000832011">
    <property type="component" value="Chromosome"/>
</dbReference>
<reference evidence="1 2" key="1">
    <citation type="journal article" date="2022" name="Res Sq">
        <title>Evolution of multicellular longitudinally dividing oral cavity symbionts (Neisseriaceae).</title>
        <authorList>
            <person name="Nyongesa S."/>
            <person name="Weber P."/>
            <person name="Bernet E."/>
            <person name="Pullido F."/>
            <person name="Nieckarz M."/>
            <person name="Delaby M."/>
            <person name="Nieves C."/>
            <person name="Viehboeck T."/>
            <person name="Krause N."/>
            <person name="Rivera-Millot A."/>
            <person name="Nakamura A."/>
            <person name="Vischer N."/>
            <person name="VanNieuwenhze M."/>
            <person name="Brun Y."/>
            <person name="Cava F."/>
            <person name="Bulgheresi S."/>
            <person name="Veyrier F."/>
        </authorList>
    </citation>
    <scope>NUCLEOTIDE SEQUENCE [LARGE SCALE GENOMIC DNA]</scope>
    <source>
        <strain evidence="1 2">SN4</strain>
    </source>
</reference>
<keyword evidence="2" id="KW-1185">Reference proteome</keyword>
<protein>
    <submittedName>
        <fullName evidence="1">Uncharacterized protein</fullName>
    </submittedName>
</protein>
<evidence type="ECO:0000313" key="1">
    <source>
        <dbReference type="EMBL" id="UOO90319.1"/>
    </source>
</evidence>